<dbReference type="InterPro" id="IPR029063">
    <property type="entry name" value="SAM-dependent_MTases_sf"/>
</dbReference>
<dbReference type="AlphaFoldDB" id="A0A3B1ATT9"/>
<proteinExistence type="predicted"/>
<evidence type="ECO:0000313" key="1">
    <source>
        <dbReference type="EMBL" id="VAX07192.1"/>
    </source>
</evidence>
<dbReference type="Gene3D" id="3.40.50.150">
    <property type="entry name" value="Vaccinia Virus protein VP39"/>
    <property type="match status" value="1"/>
</dbReference>
<protein>
    <recommendedName>
        <fullName evidence="2">Methyltransferase</fullName>
    </recommendedName>
</protein>
<organism evidence="1">
    <name type="scientific">hydrothermal vent metagenome</name>
    <dbReference type="NCBI Taxonomy" id="652676"/>
    <lineage>
        <taxon>unclassified sequences</taxon>
        <taxon>metagenomes</taxon>
        <taxon>ecological metagenomes</taxon>
    </lineage>
</organism>
<dbReference type="PIRSF" id="PIRSF031679">
    <property type="entry name" value="Mtase_Alr7345_prd"/>
    <property type="match status" value="1"/>
</dbReference>
<dbReference type="InterPro" id="IPR016980">
    <property type="entry name" value="S-AdoMet-dep_MeTrfase_Alr7345"/>
</dbReference>
<evidence type="ECO:0008006" key="2">
    <source>
        <dbReference type="Google" id="ProtNLM"/>
    </source>
</evidence>
<accession>A0A3B1ATT9</accession>
<name>A0A3B1ATT9_9ZZZZ</name>
<dbReference type="SUPFAM" id="SSF53335">
    <property type="entry name" value="S-adenosyl-L-methionine-dependent methyltransferases"/>
    <property type="match status" value="1"/>
</dbReference>
<sequence length="295" mass="32158">MTDLSITTLQRVSSSRFWPKFWPTVCTMSMIIGGMGLQAHAHEKGNDHMAESDKTLAAVIAGAHRSDASKARDQYRNPKATLEFFGLKPDMTLVELWPGGKGWYQEILAPYMQANGTYYSAGFDLSATEGYRFKSNNAIAARLASDADLYGKVIVTELVPPAKVEIAPAGSVDMVVSFRNFHNWQMRGVEKDVLKAVFTALKPGGIFGLTDHRSETSTGKDGYISPAVLKAAAAEAGFILVATSEINANPKDTHVHEKGVWTLPPTLAGNDADKDKMRAIGESDRLTMKFMKPAQ</sequence>
<reference evidence="1" key="1">
    <citation type="submission" date="2018-06" db="EMBL/GenBank/DDBJ databases">
        <authorList>
            <person name="Zhirakovskaya E."/>
        </authorList>
    </citation>
    <scope>NUCLEOTIDE SEQUENCE</scope>
</reference>
<dbReference type="EMBL" id="UOFW01000198">
    <property type="protein sequence ID" value="VAX07192.1"/>
    <property type="molecule type" value="Genomic_DNA"/>
</dbReference>
<gene>
    <name evidence="1" type="ORF">MNBD_ALPHA03-1221</name>
</gene>